<keyword evidence="3" id="KW-1185">Reference proteome</keyword>
<sequence length="602" mass="67750">MLSDSLLQRPVNVIQLITMPAKLRIAMFNTDTPVPTVRHKWSTYGVMFQELLVAAASRFTPDLTIEITEWDIQKFEYPPSLADIDVILVTGSAAASYDADEWISRLDDYVLDVYKNHRHVRMFGSCFGHQLICQSLLREYGVRVEKDPNGYELGVKEIRLNERFRKTLGDGSVFSRKTPESLRVQMIHQDHVVIPTLESLPDSWMVFGATQHCAVQGMYDPARVFTLQGHFEFNRFVNTEIMKVFGGKGRWPPQMLQEGLDAVDADDDAEFLGEIVLQFMLEKGRSSTEDTTRLSQKLYDVFATTGFAYLVNAPLSIDHDEIFELTREFFALPQNQKMKLAKKSFRPGHSNTYRGYAKADMGESGFELGNPITDHTTRNSASTQKINISEPNVWPDAQLFSKQERLEEMYNELQSLASKLLSLLTVPLGKDPNFFDSWLDDSLSTLRLLHYPPVTQTAQPGFEEAARLSCSPHTDSGILTLLHQDTTGGLEVLNAAGEWIAAPYIPGSIVVNIGDLMARVSGSRFKATRHRVRAPPPKPATANDRFGRFSIPFFFEPGEACSVPVEGDEGAVVYGEYVRKKMATFVEFQEDSGYDTGTTEEM</sequence>
<gene>
    <name evidence="2" type="ORF">SLS60_011164</name>
</gene>
<dbReference type="Pfam" id="PF00117">
    <property type="entry name" value="GATase"/>
    <property type="match status" value="1"/>
</dbReference>
<dbReference type="Pfam" id="PF03171">
    <property type="entry name" value="2OG-FeII_Oxy"/>
    <property type="match status" value="1"/>
</dbReference>
<dbReference type="Gene3D" id="3.40.50.880">
    <property type="match status" value="1"/>
</dbReference>
<dbReference type="Pfam" id="PF14226">
    <property type="entry name" value="DIOX_N"/>
    <property type="match status" value="1"/>
</dbReference>
<dbReference type="InterPro" id="IPR044861">
    <property type="entry name" value="IPNS-like_FE2OG_OXY"/>
</dbReference>
<proteinExistence type="predicted"/>
<evidence type="ECO:0000259" key="1">
    <source>
        <dbReference type="PROSITE" id="PS51471"/>
    </source>
</evidence>
<dbReference type="InterPro" id="IPR027443">
    <property type="entry name" value="IPNS-like_sf"/>
</dbReference>
<evidence type="ECO:0000313" key="3">
    <source>
        <dbReference type="Proteomes" id="UP001521785"/>
    </source>
</evidence>
<accession>A0ABR3QKR8</accession>
<protein>
    <recommendedName>
        <fullName evidence="1">Fe2OG dioxygenase domain-containing protein</fullName>
    </recommendedName>
</protein>
<evidence type="ECO:0000313" key="2">
    <source>
        <dbReference type="EMBL" id="KAL1592748.1"/>
    </source>
</evidence>
<feature type="domain" description="Fe2OG dioxygenase" evidence="1">
    <location>
        <begin position="441"/>
        <end position="557"/>
    </location>
</feature>
<organism evidence="2 3">
    <name type="scientific">Paraconiothyrium brasiliense</name>
    <dbReference type="NCBI Taxonomy" id="300254"/>
    <lineage>
        <taxon>Eukaryota</taxon>
        <taxon>Fungi</taxon>
        <taxon>Dikarya</taxon>
        <taxon>Ascomycota</taxon>
        <taxon>Pezizomycotina</taxon>
        <taxon>Dothideomycetes</taxon>
        <taxon>Pleosporomycetidae</taxon>
        <taxon>Pleosporales</taxon>
        <taxon>Massarineae</taxon>
        <taxon>Didymosphaeriaceae</taxon>
        <taxon>Paraconiothyrium</taxon>
    </lineage>
</organism>
<dbReference type="CDD" id="cd01741">
    <property type="entry name" value="GATase1_1"/>
    <property type="match status" value="1"/>
</dbReference>
<dbReference type="SUPFAM" id="SSF51197">
    <property type="entry name" value="Clavaminate synthase-like"/>
    <property type="match status" value="1"/>
</dbReference>
<dbReference type="InterPro" id="IPR026992">
    <property type="entry name" value="DIOX_N"/>
</dbReference>
<dbReference type="InterPro" id="IPR005123">
    <property type="entry name" value="Oxoglu/Fe-dep_dioxygenase_dom"/>
</dbReference>
<dbReference type="PROSITE" id="PS51471">
    <property type="entry name" value="FE2OG_OXY"/>
    <property type="match status" value="1"/>
</dbReference>
<dbReference type="Gene3D" id="2.60.120.330">
    <property type="entry name" value="B-lactam Antibiotic, Isopenicillin N Synthase, Chain"/>
    <property type="match status" value="1"/>
</dbReference>
<dbReference type="PANTHER" id="PTHR42695">
    <property type="entry name" value="GLUTAMINE AMIDOTRANSFERASE YLR126C-RELATED"/>
    <property type="match status" value="1"/>
</dbReference>
<dbReference type="InterPro" id="IPR029062">
    <property type="entry name" value="Class_I_gatase-like"/>
</dbReference>
<dbReference type="PANTHER" id="PTHR42695:SF6">
    <property type="entry name" value="GLUTAMINE AMIDOTRANSFERASE DOMAIN-CONTAINING PROTEIN"/>
    <property type="match status" value="1"/>
</dbReference>
<dbReference type="EMBL" id="JAKJXO020000020">
    <property type="protein sequence ID" value="KAL1592748.1"/>
    <property type="molecule type" value="Genomic_DNA"/>
</dbReference>
<name>A0ABR3QKR8_9PLEO</name>
<comment type="caution">
    <text evidence="2">The sequence shown here is derived from an EMBL/GenBank/DDBJ whole genome shotgun (WGS) entry which is preliminary data.</text>
</comment>
<dbReference type="InterPro" id="IPR017926">
    <property type="entry name" value="GATASE"/>
</dbReference>
<dbReference type="InterPro" id="IPR044992">
    <property type="entry name" value="ChyE-like"/>
</dbReference>
<dbReference type="PRINTS" id="PR00682">
    <property type="entry name" value="IPNSYNTHASE"/>
</dbReference>
<dbReference type="Proteomes" id="UP001521785">
    <property type="component" value="Unassembled WGS sequence"/>
</dbReference>
<dbReference type="SUPFAM" id="SSF52317">
    <property type="entry name" value="Class I glutamine amidotransferase-like"/>
    <property type="match status" value="1"/>
</dbReference>
<reference evidence="2 3" key="1">
    <citation type="submission" date="2024-02" db="EMBL/GenBank/DDBJ databases">
        <title>De novo assembly and annotation of 12 fungi associated with fruit tree decline syndrome in Ontario, Canada.</title>
        <authorList>
            <person name="Sulman M."/>
            <person name="Ellouze W."/>
            <person name="Ilyukhin E."/>
        </authorList>
    </citation>
    <scope>NUCLEOTIDE SEQUENCE [LARGE SCALE GENOMIC DNA]</scope>
    <source>
        <strain evidence="2 3">M42-189</strain>
    </source>
</reference>